<dbReference type="RefSeq" id="WP_185135036.1">
    <property type="nucleotide sequence ID" value="NZ_BORM01000038.1"/>
</dbReference>
<evidence type="ECO:0000313" key="1">
    <source>
        <dbReference type="EMBL" id="MBB6691035.1"/>
    </source>
</evidence>
<proteinExistence type="predicted"/>
<dbReference type="EMBL" id="JACJVR010000020">
    <property type="protein sequence ID" value="MBB6691035.1"/>
    <property type="molecule type" value="Genomic_DNA"/>
</dbReference>
<dbReference type="AlphaFoldDB" id="A0A841TS92"/>
<name>A0A841TS92_9BACL</name>
<comment type="caution">
    <text evidence="1">The sequence shown here is derived from an EMBL/GenBank/DDBJ whole genome shotgun (WGS) entry which is preliminary data.</text>
</comment>
<gene>
    <name evidence="1" type="ORF">H7B90_06420</name>
</gene>
<dbReference type="Proteomes" id="UP000553776">
    <property type="component" value="Unassembled WGS sequence"/>
</dbReference>
<accession>A0A841TS92</accession>
<sequence>MDKGGIWAAPPQLRGLFNEVIPFVFHLLYKAAHTDALIIHMNDFRVGKRHEAMNAAVNICLILAEPLGQLTELQELDCGNSLFVMDPSYLDTNVTFHISPLLRG</sequence>
<keyword evidence="2" id="KW-1185">Reference proteome</keyword>
<reference evidence="1 2" key="1">
    <citation type="submission" date="2020-08" db="EMBL/GenBank/DDBJ databases">
        <title>Cohnella phylogeny.</title>
        <authorList>
            <person name="Dunlap C."/>
        </authorList>
    </citation>
    <scope>NUCLEOTIDE SEQUENCE [LARGE SCALE GENOMIC DNA]</scope>
    <source>
        <strain evidence="1 2">DSM 25239</strain>
    </source>
</reference>
<evidence type="ECO:0000313" key="2">
    <source>
        <dbReference type="Proteomes" id="UP000553776"/>
    </source>
</evidence>
<protein>
    <submittedName>
        <fullName evidence="1">Uncharacterized protein</fullName>
    </submittedName>
</protein>
<organism evidence="1 2">
    <name type="scientific">Cohnella xylanilytica</name>
    <dbReference type="NCBI Taxonomy" id="557555"/>
    <lineage>
        <taxon>Bacteria</taxon>
        <taxon>Bacillati</taxon>
        <taxon>Bacillota</taxon>
        <taxon>Bacilli</taxon>
        <taxon>Bacillales</taxon>
        <taxon>Paenibacillaceae</taxon>
        <taxon>Cohnella</taxon>
    </lineage>
</organism>